<sequence length="295" mass="32857">MLTPRDTVHTIVLCILDLSAIAANLVLIYAILTRTPASMRAYAILLLNNAFVDIFSASGGALAIARLIYLPSGPSQLYLFIGPCSYVGMGFCHLCHTIHTYFVSHSTFVLLHSFCFRLYILRDKTAAVKVPSERITLLITCLLYAPIVFVMFLFYSTSEIAPPEVLRRLNLLEYPATWHANVTDLRYVIALTFLILLPPSAIFIIFIVRRILLKEIGKMKAGAKSHHSHIAKALTYQMLLPVGQVLACTTWLLSVTGLLEGEAIERTMMTFGSFLALGSPIINLAFLPPYRRMFG</sequence>
<evidence type="ECO:0000313" key="8">
    <source>
        <dbReference type="Proteomes" id="UP001328107"/>
    </source>
</evidence>
<evidence type="ECO:0000256" key="4">
    <source>
        <dbReference type="ARBA" id="ARBA00022989"/>
    </source>
</evidence>
<name>A0AAN5HYL7_9BILA</name>
<protein>
    <recommendedName>
        <fullName evidence="9">G protein-coupled receptor</fullName>
    </recommendedName>
</protein>
<evidence type="ECO:0008006" key="9">
    <source>
        <dbReference type="Google" id="ProtNLM"/>
    </source>
</evidence>
<comment type="similarity">
    <text evidence="2">Belongs to the nematode receptor-like protein srd family.</text>
</comment>
<dbReference type="SUPFAM" id="SSF81321">
    <property type="entry name" value="Family A G protein-coupled receptor-like"/>
    <property type="match status" value="1"/>
</dbReference>
<feature type="transmembrane region" description="Helical" evidence="6">
    <location>
        <begin position="233"/>
        <end position="255"/>
    </location>
</feature>
<comment type="caution">
    <text evidence="7">The sequence shown here is derived from an EMBL/GenBank/DDBJ whole genome shotgun (WGS) entry which is preliminary data.</text>
</comment>
<evidence type="ECO:0000256" key="1">
    <source>
        <dbReference type="ARBA" id="ARBA00004141"/>
    </source>
</evidence>
<organism evidence="7 8">
    <name type="scientific">Pristionchus mayeri</name>
    <dbReference type="NCBI Taxonomy" id="1317129"/>
    <lineage>
        <taxon>Eukaryota</taxon>
        <taxon>Metazoa</taxon>
        <taxon>Ecdysozoa</taxon>
        <taxon>Nematoda</taxon>
        <taxon>Chromadorea</taxon>
        <taxon>Rhabditida</taxon>
        <taxon>Rhabditina</taxon>
        <taxon>Diplogasteromorpha</taxon>
        <taxon>Diplogasteroidea</taxon>
        <taxon>Neodiplogasteridae</taxon>
        <taxon>Pristionchus</taxon>
    </lineage>
</organism>
<gene>
    <name evidence="7" type="ORF">PMAYCL1PPCAC_15882</name>
</gene>
<dbReference type="Gene3D" id="1.20.1070.10">
    <property type="entry name" value="Rhodopsin 7-helix transmembrane proteins"/>
    <property type="match status" value="1"/>
</dbReference>
<feature type="transmembrane region" description="Helical" evidence="6">
    <location>
        <begin position="44"/>
        <end position="65"/>
    </location>
</feature>
<dbReference type="EMBL" id="BTRK01000004">
    <property type="protein sequence ID" value="GMR45687.1"/>
    <property type="molecule type" value="Genomic_DNA"/>
</dbReference>
<feature type="transmembrane region" description="Helical" evidence="6">
    <location>
        <begin position="267"/>
        <end position="287"/>
    </location>
</feature>
<evidence type="ECO:0000256" key="6">
    <source>
        <dbReference type="SAM" id="Phobius"/>
    </source>
</evidence>
<feature type="non-terminal residue" evidence="7">
    <location>
        <position position="295"/>
    </location>
</feature>
<feature type="transmembrane region" description="Helical" evidence="6">
    <location>
        <begin position="187"/>
        <end position="212"/>
    </location>
</feature>
<evidence type="ECO:0000256" key="5">
    <source>
        <dbReference type="ARBA" id="ARBA00023136"/>
    </source>
</evidence>
<feature type="transmembrane region" description="Helical" evidence="6">
    <location>
        <begin position="102"/>
        <end position="120"/>
    </location>
</feature>
<feature type="transmembrane region" description="Helical" evidence="6">
    <location>
        <begin position="135"/>
        <end position="155"/>
    </location>
</feature>
<keyword evidence="5 6" id="KW-0472">Membrane</keyword>
<keyword evidence="4 6" id="KW-1133">Transmembrane helix</keyword>
<evidence type="ECO:0000256" key="2">
    <source>
        <dbReference type="ARBA" id="ARBA00009166"/>
    </source>
</evidence>
<accession>A0AAN5HYL7</accession>
<keyword evidence="3 6" id="KW-0812">Transmembrane</keyword>
<evidence type="ECO:0000256" key="3">
    <source>
        <dbReference type="ARBA" id="ARBA00022692"/>
    </source>
</evidence>
<dbReference type="Proteomes" id="UP001328107">
    <property type="component" value="Unassembled WGS sequence"/>
</dbReference>
<feature type="transmembrane region" description="Helical" evidence="6">
    <location>
        <begin position="12"/>
        <end position="32"/>
    </location>
</feature>
<dbReference type="GO" id="GO:0016020">
    <property type="term" value="C:membrane"/>
    <property type="evidence" value="ECO:0007669"/>
    <property type="project" value="UniProtKB-SubCell"/>
</dbReference>
<proteinExistence type="inferred from homology"/>
<comment type="subcellular location">
    <subcellularLocation>
        <location evidence="1">Membrane</location>
        <topology evidence="1">Multi-pass membrane protein</topology>
    </subcellularLocation>
</comment>
<keyword evidence="8" id="KW-1185">Reference proteome</keyword>
<evidence type="ECO:0000313" key="7">
    <source>
        <dbReference type="EMBL" id="GMR45687.1"/>
    </source>
</evidence>
<dbReference type="PANTHER" id="PTHR22945">
    <property type="entry name" value="SERPENTINE RECEPTOR, CLASS D DELTA"/>
    <property type="match status" value="1"/>
</dbReference>
<dbReference type="InterPro" id="IPR050920">
    <property type="entry name" value="Nematode_rcpt-like_delta"/>
</dbReference>
<dbReference type="Pfam" id="PF10317">
    <property type="entry name" value="7TM_GPCR_Srd"/>
    <property type="match status" value="1"/>
</dbReference>
<dbReference type="AlphaFoldDB" id="A0AAN5HYL7"/>
<dbReference type="PANTHER" id="PTHR22945:SF40">
    <property type="entry name" value="SERPENTINE RECEPTOR, CLASS D (DELTA)-RELATED"/>
    <property type="match status" value="1"/>
</dbReference>
<reference evidence="8" key="1">
    <citation type="submission" date="2022-10" db="EMBL/GenBank/DDBJ databases">
        <title>Genome assembly of Pristionchus species.</title>
        <authorList>
            <person name="Yoshida K."/>
            <person name="Sommer R.J."/>
        </authorList>
    </citation>
    <scope>NUCLEOTIDE SEQUENCE [LARGE SCALE GENOMIC DNA]</scope>
    <source>
        <strain evidence="8">RS5460</strain>
    </source>
</reference>
<dbReference type="InterPro" id="IPR019421">
    <property type="entry name" value="7TM_GPCR_serpentine_rcpt_Srd"/>
</dbReference>